<dbReference type="Proteomes" id="UP000274327">
    <property type="component" value="Unassembled WGS sequence"/>
</dbReference>
<dbReference type="SUPFAM" id="SSF55729">
    <property type="entry name" value="Acyl-CoA N-acyltransferases (Nat)"/>
    <property type="match status" value="1"/>
</dbReference>
<feature type="compositionally biased region" description="Low complexity" evidence="1">
    <location>
        <begin position="9"/>
        <end position="28"/>
    </location>
</feature>
<dbReference type="PANTHER" id="PTHR43233:SF1">
    <property type="entry name" value="FAMILY N-ACETYLTRANSFERASE, PUTATIVE (AFU_ORTHOLOGUE AFUA_6G03350)-RELATED"/>
    <property type="match status" value="1"/>
</dbReference>
<dbReference type="CDD" id="cd04301">
    <property type="entry name" value="NAT_SF"/>
    <property type="match status" value="1"/>
</dbReference>
<dbReference type="InterPro" id="IPR016181">
    <property type="entry name" value="Acyl_CoA_acyltransferase"/>
</dbReference>
<organism evidence="3 4">
    <name type="scientific">Brachybacterium paraconglomeratum</name>
    <dbReference type="NCBI Taxonomy" id="173362"/>
    <lineage>
        <taxon>Bacteria</taxon>
        <taxon>Bacillati</taxon>
        <taxon>Actinomycetota</taxon>
        <taxon>Actinomycetes</taxon>
        <taxon>Micrococcales</taxon>
        <taxon>Dermabacteraceae</taxon>
        <taxon>Brachybacterium</taxon>
    </lineage>
</organism>
<accession>A0A426SH26</accession>
<dbReference type="InterPro" id="IPR053144">
    <property type="entry name" value="Acetyltransferase_Butenolide"/>
</dbReference>
<proteinExistence type="predicted"/>
<feature type="region of interest" description="Disordered" evidence="1">
    <location>
        <begin position="1"/>
        <end position="29"/>
    </location>
</feature>
<dbReference type="GeneID" id="78122095"/>
<evidence type="ECO:0000313" key="3">
    <source>
        <dbReference type="EMBL" id="RRR17438.1"/>
    </source>
</evidence>
<name>A0A426SH26_9MICO</name>
<dbReference type="PANTHER" id="PTHR43233">
    <property type="entry name" value="FAMILY N-ACETYLTRANSFERASE, PUTATIVE (AFU_ORTHOLOGUE AFUA_6G03350)-RELATED"/>
    <property type="match status" value="1"/>
</dbReference>
<dbReference type="RefSeq" id="WP_126988441.1">
    <property type="nucleotide sequence ID" value="NZ_JALXWX010000151.1"/>
</dbReference>
<reference evidence="3 4" key="1">
    <citation type="submission" date="2018-07" db="EMBL/GenBank/DDBJ databases">
        <title>Brachybacteriurn paraconglorneratum KCTC 9916.</title>
        <authorList>
            <person name="Li Y."/>
        </authorList>
    </citation>
    <scope>NUCLEOTIDE SEQUENCE [LARGE SCALE GENOMIC DNA]</scope>
    <source>
        <strain evidence="3 4">KCTC 9916</strain>
    </source>
</reference>
<dbReference type="InterPro" id="IPR000182">
    <property type="entry name" value="GNAT_dom"/>
</dbReference>
<protein>
    <submittedName>
        <fullName evidence="3">GNAT family N-acetyltransferase</fullName>
    </submittedName>
</protein>
<dbReference type="EMBL" id="QOCI01000013">
    <property type="protein sequence ID" value="RRR17438.1"/>
    <property type="molecule type" value="Genomic_DNA"/>
</dbReference>
<evidence type="ECO:0000256" key="1">
    <source>
        <dbReference type="SAM" id="MobiDB-lite"/>
    </source>
</evidence>
<dbReference type="PROSITE" id="PS51186">
    <property type="entry name" value="GNAT"/>
    <property type="match status" value="1"/>
</dbReference>
<keyword evidence="4" id="KW-1185">Reference proteome</keyword>
<feature type="domain" description="N-acetyltransferase" evidence="2">
    <location>
        <begin position="29"/>
        <end position="160"/>
    </location>
</feature>
<dbReference type="Pfam" id="PF13673">
    <property type="entry name" value="Acetyltransf_10"/>
    <property type="match status" value="1"/>
</dbReference>
<dbReference type="GO" id="GO:0016747">
    <property type="term" value="F:acyltransferase activity, transferring groups other than amino-acyl groups"/>
    <property type="evidence" value="ECO:0007669"/>
    <property type="project" value="InterPro"/>
</dbReference>
<keyword evidence="3" id="KW-0808">Transferase</keyword>
<comment type="caution">
    <text evidence="3">The sequence shown here is derived from an EMBL/GenBank/DDBJ whole genome shotgun (WGS) entry which is preliminary data.</text>
</comment>
<dbReference type="AlphaFoldDB" id="A0A426SH26"/>
<sequence length="160" mass="17295">MTDRDPDSPATGTDDGPGAAGPAALPGGYRLEHAAPRNEEYVRLREIAGLSPRTSEQAVGALENSWAWTTIRTADGGLAAMGRTLGDGTWYFHLADIATDPDHQRRGLGRAVMEDLIDRIERAAPPHPYITLLADPPGQHLYRSLGFIDSDPSLGMRLPR</sequence>
<evidence type="ECO:0000259" key="2">
    <source>
        <dbReference type="PROSITE" id="PS51186"/>
    </source>
</evidence>
<evidence type="ECO:0000313" key="4">
    <source>
        <dbReference type="Proteomes" id="UP000274327"/>
    </source>
</evidence>
<dbReference type="Gene3D" id="3.40.630.30">
    <property type="match status" value="1"/>
</dbReference>
<gene>
    <name evidence="3" type="ORF">DS079_13825</name>
</gene>